<dbReference type="EnsemblMetazoa" id="XM_014393225.2">
    <property type="protein sequence ID" value="XP_014248711.1"/>
    <property type="gene ID" value="LOC106666204"/>
</dbReference>
<name>A0A8I6RRB1_CIMLE</name>
<dbReference type="KEGG" id="clec:106666204"/>
<evidence type="ECO:0000313" key="2">
    <source>
        <dbReference type="EnsemblMetazoa" id="XP_014248710.1"/>
    </source>
</evidence>
<feature type="region of interest" description="Disordered" evidence="1">
    <location>
        <begin position="1"/>
        <end position="178"/>
    </location>
</feature>
<feature type="compositionally biased region" description="Basic and acidic residues" evidence="1">
    <location>
        <begin position="78"/>
        <end position="94"/>
    </location>
</feature>
<feature type="compositionally biased region" description="Basic residues" evidence="1">
    <location>
        <begin position="1"/>
        <end position="10"/>
    </location>
</feature>
<accession>A0A8I6RRB1</accession>
<dbReference type="Proteomes" id="UP000494040">
    <property type="component" value="Unassembled WGS sequence"/>
</dbReference>
<dbReference type="RefSeq" id="XP_014248711.1">
    <property type="nucleotide sequence ID" value="XM_014393225.2"/>
</dbReference>
<dbReference type="EnsemblMetazoa" id="XM_014393224.2">
    <property type="protein sequence ID" value="XP_014248710.1"/>
    <property type="gene ID" value="LOC106666204"/>
</dbReference>
<sequence length="178" mass="19602">MPPKKVTKAKKGAESDPAPVVSEEENGVEETHTTEETEEDVEAMPKQKAGKRRGAQKEKNTPPPKKSKAVSPVPKGKTATDEKATKKGTKKAEDTKEEEQTEENEDEKTVEKPDKNKGGKKPKGRKAKGDGQENGADMGTRPKREAFQKAVELVATNKRTTKKIVNRTKQNKPNPDFN</sequence>
<keyword evidence="3" id="KW-1185">Reference proteome</keyword>
<proteinExistence type="predicted"/>
<feature type="compositionally biased region" description="Basic and acidic residues" evidence="1">
    <location>
        <begin position="107"/>
        <end position="117"/>
    </location>
</feature>
<reference evidence="2" key="1">
    <citation type="submission" date="2022-01" db="UniProtKB">
        <authorList>
            <consortium name="EnsemblMetazoa"/>
        </authorList>
    </citation>
    <scope>IDENTIFICATION</scope>
</reference>
<feature type="compositionally biased region" description="Acidic residues" evidence="1">
    <location>
        <begin position="95"/>
        <end position="106"/>
    </location>
</feature>
<dbReference type="AlphaFoldDB" id="A0A8I6RRB1"/>
<dbReference type="GeneID" id="106666204"/>
<evidence type="ECO:0000256" key="1">
    <source>
        <dbReference type="SAM" id="MobiDB-lite"/>
    </source>
</evidence>
<evidence type="ECO:0000313" key="3">
    <source>
        <dbReference type="Proteomes" id="UP000494040"/>
    </source>
</evidence>
<protein>
    <submittedName>
        <fullName evidence="2">Uncharacterized protein</fullName>
    </submittedName>
</protein>
<feature type="compositionally biased region" description="Basic residues" evidence="1">
    <location>
        <begin position="159"/>
        <end position="170"/>
    </location>
</feature>
<dbReference type="RefSeq" id="XP_014248710.1">
    <property type="nucleotide sequence ID" value="XM_014393224.2"/>
</dbReference>
<organism evidence="2 3">
    <name type="scientific">Cimex lectularius</name>
    <name type="common">Bed bug</name>
    <name type="synonym">Acanthia lectularia</name>
    <dbReference type="NCBI Taxonomy" id="79782"/>
    <lineage>
        <taxon>Eukaryota</taxon>
        <taxon>Metazoa</taxon>
        <taxon>Ecdysozoa</taxon>
        <taxon>Arthropoda</taxon>
        <taxon>Hexapoda</taxon>
        <taxon>Insecta</taxon>
        <taxon>Pterygota</taxon>
        <taxon>Neoptera</taxon>
        <taxon>Paraneoptera</taxon>
        <taxon>Hemiptera</taxon>
        <taxon>Heteroptera</taxon>
        <taxon>Panheteroptera</taxon>
        <taxon>Cimicomorpha</taxon>
        <taxon>Cimicidae</taxon>
        <taxon>Cimex</taxon>
    </lineage>
</organism>